<reference evidence="2" key="1">
    <citation type="submission" date="2017-02" db="UniProtKB">
        <authorList>
            <consortium name="WormBaseParasite"/>
        </authorList>
    </citation>
    <scope>IDENTIFICATION</scope>
</reference>
<accession>A0A0M3IHE8</accession>
<dbReference type="WBParaSite" id="ALUE_0001783001-mRNA-1">
    <property type="protein sequence ID" value="ALUE_0001783001-mRNA-1"/>
    <property type="gene ID" value="ALUE_0001783001"/>
</dbReference>
<name>A0A0M3IHE8_ASCLU</name>
<dbReference type="AlphaFoldDB" id="A0A0M3IHE8"/>
<protein>
    <submittedName>
        <fullName evidence="2">DM10 domain-containing protein</fullName>
    </submittedName>
</protein>
<sequence>VVQFYFHNRAFDEITFPPFVRSHSSQAQVDLVQPPILAGRPFSVTDLSPSTPTQFSALPPSRRAYSTYFEGHCAVRSAQTVLALKYQLLHKGN</sequence>
<keyword evidence="1" id="KW-1185">Reference proteome</keyword>
<organism evidence="1 2">
    <name type="scientific">Ascaris lumbricoides</name>
    <name type="common">Giant roundworm</name>
    <dbReference type="NCBI Taxonomy" id="6252"/>
    <lineage>
        <taxon>Eukaryota</taxon>
        <taxon>Metazoa</taxon>
        <taxon>Ecdysozoa</taxon>
        <taxon>Nematoda</taxon>
        <taxon>Chromadorea</taxon>
        <taxon>Rhabditida</taxon>
        <taxon>Spirurina</taxon>
        <taxon>Ascaridomorpha</taxon>
        <taxon>Ascaridoidea</taxon>
        <taxon>Ascarididae</taxon>
        <taxon>Ascaris</taxon>
    </lineage>
</organism>
<proteinExistence type="predicted"/>
<evidence type="ECO:0000313" key="1">
    <source>
        <dbReference type="Proteomes" id="UP000036681"/>
    </source>
</evidence>
<evidence type="ECO:0000313" key="2">
    <source>
        <dbReference type="WBParaSite" id="ALUE_0001783001-mRNA-1"/>
    </source>
</evidence>
<dbReference type="Proteomes" id="UP000036681">
    <property type="component" value="Unplaced"/>
</dbReference>